<dbReference type="SUPFAM" id="SSF100950">
    <property type="entry name" value="NagB/RpiA/CoA transferase-like"/>
    <property type="match status" value="1"/>
</dbReference>
<evidence type="ECO:0000313" key="8">
    <source>
        <dbReference type="Proteomes" id="UP000605259"/>
    </source>
</evidence>
<dbReference type="InterPro" id="IPR037171">
    <property type="entry name" value="NagB/RpiA_transferase-like"/>
</dbReference>
<reference evidence="7" key="2">
    <citation type="submission" date="2020-09" db="EMBL/GenBank/DDBJ databases">
        <authorList>
            <person name="Sun Q."/>
            <person name="Zhou Y."/>
        </authorList>
    </citation>
    <scope>NUCLEOTIDE SEQUENCE</scope>
    <source>
        <strain evidence="7">CGMCC 1.12698</strain>
    </source>
</reference>
<dbReference type="Pfam" id="PF04198">
    <property type="entry name" value="Sugar-bind"/>
    <property type="match status" value="1"/>
</dbReference>
<comment type="caution">
    <text evidence="7">The sequence shown here is derived from an EMBL/GenBank/DDBJ whole genome shotgun (WGS) entry which is preliminary data.</text>
</comment>
<evidence type="ECO:0000256" key="2">
    <source>
        <dbReference type="ARBA" id="ARBA00023015"/>
    </source>
</evidence>
<dbReference type="InterPro" id="IPR048715">
    <property type="entry name" value="CggR_N"/>
</dbReference>
<keyword evidence="8" id="KW-1185">Reference proteome</keyword>
<dbReference type="InterPro" id="IPR036390">
    <property type="entry name" value="WH_DNA-bd_sf"/>
</dbReference>
<evidence type="ECO:0000259" key="5">
    <source>
        <dbReference type="Pfam" id="PF04198"/>
    </source>
</evidence>
<protein>
    <submittedName>
        <fullName evidence="7">Central glycolytic genes regulator</fullName>
    </submittedName>
</protein>
<reference evidence="7" key="1">
    <citation type="journal article" date="2014" name="Int. J. Syst. Evol. Microbiol.">
        <title>Complete genome sequence of Corynebacterium casei LMG S-19264T (=DSM 44701T), isolated from a smear-ripened cheese.</title>
        <authorList>
            <consortium name="US DOE Joint Genome Institute (JGI-PGF)"/>
            <person name="Walter F."/>
            <person name="Albersmeier A."/>
            <person name="Kalinowski J."/>
            <person name="Ruckert C."/>
        </authorList>
    </citation>
    <scope>NUCLEOTIDE SEQUENCE</scope>
    <source>
        <strain evidence="7">CGMCC 1.12698</strain>
    </source>
</reference>
<sequence length="340" mass="37559">MDSLLKYQKKLLPDLLPVMQSRYKVLQYIRIMQPIGRRSLSASLGLTERVLRSEVLFLKEQHLINIEASGMTITEEGAMLLVALEEFMKKLTGLTTLEEELKEKLNVKQIIIVSGDSDESPWVKKEMARAAVMCIKKHFTANNIVAVTGGTTLAEVAEMMKPEDKDRNLLFVPARGGLGEDVANQANTICANMAQKTLGQHRLLHVPDQVSSEAYASIVEEPSVKQILDLIKASDMVIHGIGEAFTMAKRRNTSAEDLMKIEQGQAVGEAFGYYFNEQGEIVHKVLTIGMQLKDLKHVPTVISVAGGTSKGKAILSFMKKGHNSILITDEGAAKELLRDL</sequence>
<dbReference type="PANTHER" id="PTHR34294:SF5">
    <property type="entry name" value="CENTRAL GLYCOLYTIC GENES REGULATOR"/>
    <property type="match status" value="1"/>
</dbReference>
<feature type="domain" description="Sugar-binding" evidence="5">
    <location>
        <begin position="90"/>
        <end position="338"/>
    </location>
</feature>
<keyword evidence="4" id="KW-0804">Transcription</keyword>
<dbReference type="AlphaFoldDB" id="A0A917ETZ2"/>
<comment type="similarity">
    <text evidence="1">Belongs to the SorC transcriptional regulatory family.</text>
</comment>
<accession>A0A917ETZ2</accession>
<dbReference type="InterPro" id="IPR007324">
    <property type="entry name" value="Sugar-bd_dom_put"/>
</dbReference>
<proteinExistence type="inferred from homology"/>
<dbReference type="Gene3D" id="3.40.50.1360">
    <property type="match status" value="1"/>
</dbReference>
<dbReference type="GO" id="GO:0003677">
    <property type="term" value="F:DNA binding"/>
    <property type="evidence" value="ECO:0007669"/>
    <property type="project" value="UniProtKB-KW"/>
</dbReference>
<evidence type="ECO:0000313" key="7">
    <source>
        <dbReference type="EMBL" id="GGE81488.1"/>
    </source>
</evidence>
<organism evidence="7 8">
    <name type="scientific">Priestia taiwanensis</name>
    <dbReference type="NCBI Taxonomy" id="1347902"/>
    <lineage>
        <taxon>Bacteria</taxon>
        <taxon>Bacillati</taxon>
        <taxon>Bacillota</taxon>
        <taxon>Bacilli</taxon>
        <taxon>Bacillales</taxon>
        <taxon>Bacillaceae</taxon>
        <taxon>Priestia</taxon>
    </lineage>
</organism>
<dbReference type="Pfam" id="PF21715">
    <property type="entry name" value="CggR_N"/>
    <property type="match status" value="1"/>
</dbReference>
<dbReference type="PANTHER" id="PTHR34294">
    <property type="entry name" value="TRANSCRIPTIONAL REGULATOR-RELATED"/>
    <property type="match status" value="1"/>
</dbReference>
<dbReference type="InterPro" id="IPR051054">
    <property type="entry name" value="SorC_transcr_regulators"/>
</dbReference>
<dbReference type="RefSeq" id="WP_188389667.1">
    <property type="nucleotide sequence ID" value="NZ_BMFK01000004.1"/>
</dbReference>
<evidence type="ECO:0000259" key="6">
    <source>
        <dbReference type="Pfam" id="PF21715"/>
    </source>
</evidence>
<evidence type="ECO:0000256" key="1">
    <source>
        <dbReference type="ARBA" id="ARBA00010466"/>
    </source>
</evidence>
<keyword evidence="2" id="KW-0805">Transcription regulation</keyword>
<dbReference type="Gene3D" id="1.10.10.10">
    <property type="entry name" value="Winged helix-like DNA-binding domain superfamily/Winged helix DNA-binding domain"/>
    <property type="match status" value="1"/>
</dbReference>
<gene>
    <name evidence="7" type="primary">cggR</name>
    <name evidence="7" type="ORF">GCM10007140_33840</name>
</gene>
<dbReference type="GO" id="GO:0030246">
    <property type="term" value="F:carbohydrate binding"/>
    <property type="evidence" value="ECO:0007669"/>
    <property type="project" value="InterPro"/>
</dbReference>
<dbReference type="Proteomes" id="UP000605259">
    <property type="component" value="Unassembled WGS sequence"/>
</dbReference>
<name>A0A917ETZ2_9BACI</name>
<evidence type="ECO:0000256" key="4">
    <source>
        <dbReference type="ARBA" id="ARBA00023163"/>
    </source>
</evidence>
<dbReference type="InterPro" id="IPR036388">
    <property type="entry name" value="WH-like_DNA-bd_sf"/>
</dbReference>
<evidence type="ECO:0000256" key="3">
    <source>
        <dbReference type="ARBA" id="ARBA00023125"/>
    </source>
</evidence>
<dbReference type="SUPFAM" id="SSF46785">
    <property type="entry name" value="Winged helix' DNA-binding domain"/>
    <property type="match status" value="1"/>
</dbReference>
<keyword evidence="3" id="KW-0238">DNA-binding</keyword>
<dbReference type="EMBL" id="BMFK01000004">
    <property type="protein sequence ID" value="GGE81488.1"/>
    <property type="molecule type" value="Genomic_DNA"/>
</dbReference>
<feature type="domain" description="CggR N-terminal DNA binding" evidence="6">
    <location>
        <begin position="18"/>
        <end position="88"/>
    </location>
</feature>